<keyword evidence="1" id="KW-0001">2Fe-2S</keyword>
<evidence type="ECO:0000256" key="5">
    <source>
        <dbReference type="ARBA" id="ARBA00023157"/>
    </source>
</evidence>
<dbReference type="KEGG" id="hhg:XM38_024430"/>
<evidence type="ECO:0000313" key="10">
    <source>
        <dbReference type="EMBL" id="ASC71491.1"/>
    </source>
</evidence>
<dbReference type="PROSITE" id="PS51296">
    <property type="entry name" value="RIESKE"/>
    <property type="match status" value="1"/>
</dbReference>
<dbReference type="PRINTS" id="PR00162">
    <property type="entry name" value="RIESKE"/>
</dbReference>
<dbReference type="Pfam" id="PF00355">
    <property type="entry name" value="Rieske"/>
    <property type="match status" value="1"/>
</dbReference>
<sequence length="155" mass="16139">MKRREFVSWVGLGCLASSLPMAIAACQSADTTSSSRESPSEDVEVASTPRPDGFAAVGTVAGLDEAGFLSDKNFLGSQVVVVRDPADATAVLGVNSLCTHQGCYVEWDDGTEGFACPCHGSQFNPDGSVRQGPAAEPLDAFEAKIEGELVLVKVT</sequence>
<evidence type="ECO:0000256" key="4">
    <source>
        <dbReference type="ARBA" id="ARBA00023014"/>
    </source>
</evidence>
<comment type="cofactor">
    <cofactor evidence="6">
        <name>[2Fe-2S] cluster</name>
        <dbReference type="ChEBI" id="CHEBI:190135"/>
    </cofactor>
</comment>
<dbReference type="InterPro" id="IPR014349">
    <property type="entry name" value="Rieske_Fe-S_prot"/>
</dbReference>
<dbReference type="InterPro" id="IPR036922">
    <property type="entry name" value="Rieske_2Fe-2S_sf"/>
</dbReference>
<dbReference type="GO" id="GO:0016020">
    <property type="term" value="C:membrane"/>
    <property type="evidence" value="ECO:0007669"/>
    <property type="project" value="InterPro"/>
</dbReference>
<protein>
    <submittedName>
        <fullName evidence="10">Cytochrome b6-f complex iron-sulfur subunit</fullName>
    </submittedName>
</protein>
<evidence type="ECO:0000256" key="6">
    <source>
        <dbReference type="ARBA" id="ARBA00034078"/>
    </source>
</evidence>
<dbReference type="InterPro" id="IPR017941">
    <property type="entry name" value="Rieske_2Fe-2S"/>
</dbReference>
<organism evidence="10 11">
    <name type="scientific">Halomicronema hongdechloris C2206</name>
    <dbReference type="NCBI Taxonomy" id="1641165"/>
    <lineage>
        <taxon>Bacteria</taxon>
        <taxon>Bacillati</taxon>
        <taxon>Cyanobacteriota</taxon>
        <taxon>Cyanophyceae</taxon>
        <taxon>Nodosilineales</taxon>
        <taxon>Nodosilineaceae</taxon>
        <taxon>Halomicronema</taxon>
    </lineage>
</organism>
<evidence type="ECO:0000256" key="1">
    <source>
        <dbReference type="ARBA" id="ARBA00022714"/>
    </source>
</evidence>
<reference evidence="10 11" key="1">
    <citation type="journal article" date="2016" name="Biochim. Biophys. Acta">
        <title>Characterization of red-shifted phycobilisomes isolated from the chlorophyll f-containing cyanobacterium Halomicronema hongdechloris.</title>
        <authorList>
            <person name="Li Y."/>
            <person name="Lin Y."/>
            <person name="Garvey C.J."/>
            <person name="Birch D."/>
            <person name="Corkery R.W."/>
            <person name="Loughlin P.C."/>
            <person name="Scheer H."/>
            <person name="Willows R.D."/>
            <person name="Chen M."/>
        </authorList>
    </citation>
    <scope>NUCLEOTIDE SEQUENCE [LARGE SCALE GENOMIC DNA]</scope>
    <source>
        <strain evidence="10 11">C2206</strain>
    </source>
</reference>
<evidence type="ECO:0000256" key="8">
    <source>
        <dbReference type="SAM" id="SignalP"/>
    </source>
</evidence>
<dbReference type="PROSITE" id="PS51257">
    <property type="entry name" value="PROKAR_LIPOPROTEIN"/>
    <property type="match status" value="1"/>
</dbReference>
<dbReference type="GO" id="GO:0051537">
    <property type="term" value="F:2 iron, 2 sulfur cluster binding"/>
    <property type="evidence" value="ECO:0007669"/>
    <property type="project" value="UniProtKB-KW"/>
</dbReference>
<evidence type="ECO:0000256" key="3">
    <source>
        <dbReference type="ARBA" id="ARBA00023004"/>
    </source>
</evidence>
<evidence type="ECO:0000313" key="11">
    <source>
        <dbReference type="Proteomes" id="UP000191901"/>
    </source>
</evidence>
<keyword evidence="11" id="KW-1185">Reference proteome</keyword>
<dbReference type="GO" id="GO:0016705">
    <property type="term" value="F:oxidoreductase activity, acting on paired donors, with incorporation or reduction of molecular oxygen"/>
    <property type="evidence" value="ECO:0007669"/>
    <property type="project" value="UniProtKB-ARBA"/>
</dbReference>
<dbReference type="OrthoDB" id="9767869at2"/>
<keyword evidence="8" id="KW-0732">Signal</keyword>
<dbReference type="InterPro" id="IPR005805">
    <property type="entry name" value="Rieske_Fe-S_prot_C"/>
</dbReference>
<dbReference type="GO" id="GO:0046872">
    <property type="term" value="F:metal ion binding"/>
    <property type="evidence" value="ECO:0007669"/>
    <property type="project" value="UniProtKB-KW"/>
</dbReference>
<evidence type="ECO:0000259" key="9">
    <source>
        <dbReference type="PROSITE" id="PS51296"/>
    </source>
</evidence>
<dbReference type="AlphaFoldDB" id="A0A1Z3HMF0"/>
<keyword evidence="5" id="KW-1015">Disulfide bond</keyword>
<dbReference type="GO" id="GO:0004497">
    <property type="term" value="F:monooxygenase activity"/>
    <property type="evidence" value="ECO:0007669"/>
    <property type="project" value="UniProtKB-ARBA"/>
</dbReference>
<evidence type="ECO:0000256" key="2">
    <source>
        <dbReference type="ARBA" id="ARBA00022723"/>
    </source>
</evidence>
<keyword evidence="2" id="KW-0479">Metal-binding</keyword>
<accession>A0A1Z3HMF0</accession>
<dbReference type="RefSeq" id="WP_088429923.1">
    <property type="nucleotide sequence ID" value="NZ_CP021983.2"/>
</dbReference>
<name>A0A1Z3HMF0_9CYAN</name>
<dbReference type="PANTHER" id="PTHR10134">
    <property type="entry name" value="CYTOCHROME B-C1 COMPLEX SUBUNIT RIESKE, MITOCHONDRIAL"/>
    <property type="match status" value="1"/>
</dbReference>
<dbReference type="Gene3D" id="2.102.10.10">
    <property type="entry name" value="Rieske [2Fe-2S] iron-sulphur domain"/>
    <property type="match status" value="1"/>
</dbReference>
<feature type="chain" id="PRO_5012712407" evidence="8">
    <location>
        <begin position="25"/>
        <end position="155"/>
    </location>
</feature>
<dbReference type="Proteomes" id="UP000191901">
    <property type="component" value="Chromosome"/>
</dbReference>
<evidence type="ECO:0000256" key="7">
    <source>
        <dbReference type="SAM" id="MobiDB-lite"/>
    </source>
</evidence>
<feature type="signal peptide" evidence="8">
    <location>
        <begin position="1"/>
        <end position="24"/>
    </location>
</feature>
<proteinExistence type="predicted"/>
<keyword evidence="3" id="KW-0408">Iron</keyword>
<feature type="region of interest" description="Disordered" evidence="7">
    <location>
        <begin position="30"/>
        <end position="49"/>
    </location>
</feature>
<dbReference type="EMBL" id="CP021983">
    <property type="protein sequence ID" value="ASC71491.1"/>
    <property type="molecule type" value="Genomic_DNA"/>
</dbReference>
<dbReference type="SUPFAM" id="SSF50022">
    <property type="entry name" value="ISP domain"/>
    <property type="match status" value="1"/>
</dbReference>
<keyword evidence="4" id="KW-0411">Iron-sulfur</keyword>
<gene>
    <name evidence="10" type="primary">petC_1</name>
    <name evidence="10" type="ORF">XM38_024430</name>
</gene>
<feature type="domain" description="Rieske" evidence="9">
    <location>
        <begin position="73"/>
        <end position="152"/>
    </location>
</feature>